<evidence type="ECO:0000313" key="1">
    <source>
        <dbReference type="Proteomes" id="UP000038045"/>
    </source>
</evidence>
<keyword evidence="1" id="KW-1185">Reference proteome</keyword>
<proteinExistence type="predicted"/>
<name>A0A0N5A088_PARTI</name>
<dbReference type="Proteomes" id="UP000038045">
    <property type="component" value="Unplaced"/>
</dbReference>
<reference evidence="2" key="1">
    <citation type="submission" date="2017-02" db="UniProtKB">
        <authorList>
            <consortium name="WormBaseParasite"/>
        </authorList>
    </citation>
    <scope>IDENTIFICATION</scope>
</reference>
<sequence length="247" mass="26098">MGVDLAQGAVVAQFGQLLDRQGLQLVFRHGEVFGDLLRRAGRAVGVARGEGGFTHLEQVQFLEQVDEGLGACALLLEVVAELHAEVDVAAGLAVFEQGRLAAFDHEGGGAVDAQHHALLLFVIGEDEGVAADIGRDIGVGAEVAVLDEQVLGLVQAHGGDRLLGVADEDDRIGQGGRGELRHRQRHDVGLGHEGVGLVRGRHAQLAVHVSRQRLGLGIEQDSARQGAVRLGRVGHEIGSSEQKGRFF</sequence>
<protein>
    <submittedName>
        <fullName evidence="2">NAD-specific glutamate dehydrogenase</fullName>
    </submittedName>
</protein>
<dbReference type="AlphaFoldDB" id="A0A0N5A088"/>
<organism evidence="1 2">
    <name type="scientific">Parastrongyloides trichosuri</name>
    <name type="common">Possum-specific nematode worm</name>
    <dbReference type="NCBI Taxonomy" id="131310"/>
    <lineage>
        <taxon>Eukaryota</taxon>
        <taxon>Metazoa</taxon>
        <taxon>Ecdysozoa</taxon>
        <taxon>Nematoda</taxon>
        <taxon>Chromadorea</taxon>
        <taxon>Rhabditida</taxon>
        <taxon>Tylenchina</taxon>
        <taxon>Panagrolaimomorpha</taxon>
        <taxon>Strongyloidoidea</taxon>
        <taxon>Strongyloididae</taxon>
        <taxon>Parastrongyloides</taxon>
    </lineage>
</organism>
<dbReference type="WBParaSite" id="PTRK_0001475000.1">
    <property type="protein sequence ID" value="PTRK_0001475000.1"/>
    <property type="gene ID" value="PTRK_0001475000"/>
</dbReference>
<accession>A0A0N5A088</accession>
<evidence type="ECO:0000313" key="2">
    <source>
        <dbReference type="WBParaSite" id="PTRK_0001475000.1"/>
    </source>
</evidence>